<feature type="transmembrane region" description="Helical" evidence="9">
    <location>
        <begin position="80"/>
        <end position="101"/>
    </location>
</feature>
<comment type="similarity">
    <text evidence="2 8">Belongs to the MIP/aquaporin (TC 1.A.8) family.</text>
</comment>
<feature type="transmembrane region" description="Helical" evidence="9">
    <location>
        <begin position="35"/>
        <end position="60"/>
    </location>
</feature>
<keyword evidence="7 9" id="KW-0472">Membrane</keyword>
<dbReference type="Gene3D" id="1.20.1080.10">
    <property type="entry name" value="Glycerol uptake facilitator protein"/>
    <property type="match status" value="1"/>
</dbReference>
<evidence type="ECO:0000313" key="11">
    <source>
        <dbReference type="Proteomes" id="UP001565200"/>
    </source>
</evidence>
<evidence type="ECO:0000256" key="4">
    <source>
        <dbReference type="ARBA" id="ARBA00022475"/>
    </source>
</evidence>
<keyword evidence="4" id="KW-1003">Cell membrane</keyword>
<feature type="transmembrane region" description="Helical" evidence="9">
    <location>
        <begin position="127"/>
        <end position="148"/>
    </location>
</feature>
<dbReference type="PRINTS" id="PR00783">
    <property type="entry name" value="MINTRINSICP"/>
</dbReference>
<evidence type="ECO:0000256" key="1">
    <source>
        <dbReference type="ARBA" id="ARBA00004651"/>
    </source>
</evidence>
<dbReference type="InterPro" id="IPR023271">
    <property type="entry name" value="Aquaporin-like"/>
</dbReference>
<dbReference type="Pfam" id="PF00230">
    <property type="entry name" value="MIP"/>
    <property type="match status" value="1"/>
</dbReference>
<evidence type="ECO:0000256" key="9">
    <source>
        <dbReference type="SAM" id="Phobius"/>
    </source>
</evidence>
<dbReference type="PROSITE" id="PS51257">
    <property type="entry name" value="PROKAR_LIPOPROTEIN"/>
    <property type="match status" value="1"/>
</dbReference>
<proteinExistence type="inferred from homology"/>
<reference evidence="10 11" key="1">
    <citation type="submission" date="2024-03" db="EMBL/GenBank/DDBJ databases">
        <title>Mouse gut bacterial collection (mGBC) of GemPharmatech.</title>
        <authorList>
            <person name="He Y."/>
            <person name="Dong L."/>
            <person name="Wu D."/>
            <person name="Gao X."/>
            <person name="Lin Z."/>
        </authorList>
    </citation>
    <scope>NUCLEOTIDE SEQUENCE [LARGE SCALE GENOMIC DNA]</scope>
    <source>
        <strain evidence="10 11">54-13</strain>
    </source>
</reference>
<dbReference type="PANTHER" id="PTHR19139:SF199">
    <property type="entry name" value="MIP17260P"/>
    <property type="match status" value="1"/>
</dbReference>
<evidence type="ECO:0000256" key="3">
    <source>
        <dbReference type="ARBA" id="ARBA00022448"/>
    </source>
</evidence>
<dbReference type="InterPro" id="IPR000425">
    <property type="entry name" value="MIP"/>
</dbReference>
<evidence type="ECO:0000256" key="2">
    <source>
        <dbReference type="ARBA" id="ARBA00006175"/>
    </source>
</evidence>
<keyword evidence="3 8" id="KW-0813">Transport</keyword>
<dbReference type="PROSITE" id="PS00221">
    <property type="entry name" value="MIP"/>
    <property type="match status" value="1"/>
</dbReference>
<feature type="transmembrane region" description="Helical" evidence="9">
    <location>
        <begin position="160"/>
        <end position="179"/>
    </location>
</feature>
<dbReference type="InterPro" id="IPR022357">
    <property type="entry name" value="MIP_CS"/>
</dbReference>
<dbReference type="RefSeq" id="WP_121698381.1">
    <property type="nucleotide sequence ID" value="NZ_JBCLPP010000005.1"/>
</dbReference>
<gene>
    <name evidence="10" type="ORF">AAK873_02640</name>
</gene>
<dbReference type="PANTHER" id="PTHR19139">
    <property type="entry name" value="AQUAPORIN TRANSPORTER"/>
    <property type="match status" value="1"/>
</dbReference>
<keyword evidence="5 8" id="KW-0812">Transmembrane</keyword>
<protein>
    <submittedName>
        <fullName evidence="10">Aquaporin</fullName>
    </submittedName>
</protein>
<feature type="transmembrane region" description="Helical" evidence="9">
    <location>
        <begin position="7"/>
        <end position="29"/>
    </location>
</feature>
<sequence>MNDFKKYLAEGIGTMFLVLLACGSAVLAGPSIGGYGIGVCFGLVLICLCYCIGNISGCHVNPAVSFAMWVSGKMNLKDMLCYWAFQLVGAAVGAGFLFWFVNMSPEYTFGGITGANNLATNVLQPGATSGMALLAEILLTFFFVFIILGATDDKVGFGKFAGLAIGIALGLVNIVGIPVDNCSVNPARSFGPALWSPGAFGDFWIMVVGPLAGALIAAVAWKAVKPYLAK</sequence>
<keyword evidence="6 9" id="KW-1133">Transmembrane helix</keyword>
<evidence type="ECO:0000256" key="8">
    <source>
        <dbReference type="RuleBase" id="RU000477"/>
    </source>
</evidence>
<dbReference type="SUPFAM" id="SSF81338">
    <property type="entry name" value="Aquaporin-like"/>
    <property type="match status" value="1"/>
</dbReference>
<dbReference type="Proteomes" id="UP001565200">
    <property type="component" value="Unassembled WGS sequence"/>
</dbReference>
<comment type="subcellular location">
    <subcellularLocation>
        <location evidence="1">Cell membrane</location>
        <topology evidence="1">Multi-pass membrane protein</topology>
    </subcellularLocation>
</comment>
<dbReference type="InterPro" id="IPR034294">
    <property type="entry name" value="Aquaporin_transptr"/>
</dbReference>
<evidence type="ECO:0000256" key="5">
    <source>
        <dbReference type="ARBA" id="ARBA00022692"/>
    </source>
</evidence>
<evidence type="ECO:0000256" key="7">
    <source>
        <dbReference type="ARBA" id="ARBA00023136"/>
    </source>
</evidence>
<evidence type="ECO:0000313" key="10">
    <source>
        <dbReference type="EMBL" id="MEY8244514.1"/>
    </source>
</evidence>
<feature type="transmembrane region" description="Helical" evidence="9">
    <location>
        <begin position="199"/>
        <end position="221"/>
    </location>
</feature>
<dbReference type="EMBL" id="JBCLPP010000005">
    <property type="protein sequence ID" value="MEY8244514.1"/>
    <property type="molecule type" value="Genomic_DNA"/>
</dbReference>
<accession>A0ABV4CSZ6</accession>
<name>A0ABV4CSZ6_9BACT</name>
<evidence type="ECO:0000256" key="6">
    <source>
        <dbReference type="ARBA" id="ARBA00022989"/>
    </source>
</evidence>
<organism evidence="10 11">
    <name type="scientific">Heminiphilus faecis</name>
    <dbReference type="NCBI Taxonomy" id="2601703"/>
    <lineage>
        <taxon>Bacteria</taxon>
        <taxon>Pseudomonadati</taxon>
        <taxon>Bacteroidota</taxon>
        <taxon>Bacteroidia</taxon>
        <taxon>Bacteroidales</taxon>
        <taxon>Muribaculaceae</taxon>
        <taxon>Heminiphilus</taxon>
    </lineage>
</organism>
<keyword evidence="11" id="KW-1185">Reference proteome</keyword>
<comment type="caution">
    <text evidence="10">The sequence shown here is derived from an EMBL/GenBank/DDBJ whole genome shotgun (WGS) entry which is preliminary data.</text>
</comment>